<comment type="subcellular location">
    <subcellularLocation>
        <location evidence="5">Cell inner membrane</location>
        <topology evidence="5">Multi-pass membrane protein</topology>
    </subcellularLocation>
</comment>
<dbReference type="PANTHER" id="PTHR36917">
    <property type="entry name" value="INTRACELLULAR SEPTATION PROTEIN A-RELATED"/>
    <property type="match status" value="1"/>
</dbReference>
<evidence type="ECO:0000313" key="7">
    <source>
        <dbReference type="Proteomes" id="UP000030060"/>
    </source>
</evidence>
<evidence type="ECO:0000256" key="2">
    <source>
        <dbReference type="ARBA" id="ARBA00022692"/>
    </source>
</evidence>
<keyword evidence="2 5" id="KW-0812">Transmembrane</keyword>
<evidence type="ECO:0000256" key="3">
    <source>
        <dbReference type="ARBA" id="ARBA00022989"/>
    </source>
</evidence>
<proteinExistence type="inferred from homology"/>
<dbReference type="HAMAP" id="MF_00189">
    <property type="entry name" value="YciB"/>
    <property type="match status" value="1"/>
</dbReference>
<dbReference type="Proteomes" id="UP000030060">
    <property type="component" value="Unassembled WGS sequence"/>
</dbReference>
<comment type="caution">
    <text evidence="6">The sequence shown here is derived from an EMBL/GenBank/DDBJ whole genome shotgun (WGS) entry which is preliminary data.</text>
</comment>
<dbReference type="NCBIfam" id="NF001325">
    <property type="entry name" value="PRK00259.1-3"/>
    <property type="match status" value="1"/>
</dbReference>
<evidence type="ECO:0000256" key="5">
    <source>
        <dbReference type="HAMAP-Rule" id="MF_00189"/>
    </source>
</evidence>
<dbReference type="InterPro" id="IPR006008">
    <property type="entry name" value="YciB"/>
</dbReference>
<feature type="transmembrane region" description="Helical" evidence="5">
    <location>
        <begin position="66"/>
        <end position="82"/>
    </location>
</feature>
<organism evidence="6 7">
    <name type="scientific">Pseudomonas fluorescens LMG 5329</name>
    <dbReference type="NCBI Taxonomy" id="1324332"/>
    <lineage>
        <taxon>Bacteria</taxon>
        <taxon>Pseudomonadati</taxon>
        <taxon>Pseudomonadota</taxon>
        <taxon>Gammaproteobacteria</taxon>
        <taxon>Pseudomonadales</taxon>
        <taxon>Pseudomonadaceae</taxon>
        <taxon>Pseudomonas</taxon>
    </lineage>
</organism>
<sequence length="198" mass="22332">MKQFIDFIPLLLFFIVTKLDPRVIDIAGHPVSFGGIYSATAVLIISSIVVYGAIFISQRKLEKSQWLTLIACLVFGGLTLAFHSETFLKWKAPVVNWLFALVFTGSHFIGDRLLIKRIMGHALTLPEPVWTRLNVAWIVFFLFCGAANLFVAFTFQDYWVDFKVFGSLAMTVLFLVGQGIYLSRHLHDVAPTTPKTED</sequence>
<evidence type="ECO:0000256" key="1">
    <source>
        <dbReference type="ARBA" id="ARBA00022475"/>
    </source>
</evidence>
<dbReference type="RefSeq" id="WP_016975424.1">
    <property type="nucleotide sequence ID" value="NZ_ASGY01000253.1"/>
</dbReference>
<dbReference type="PANTHER" id="PTHR36917:SF1">
    <property type="entry name" value="INNER MEMBRANE-SPANNING PROTEIN YCIB"/>
    <property type="match status" value="1"/>
</dbReference>
<dbReference type="GO" id="GO:0005886">
    <property type="term" value="C:plasma membrane"/>
    <property type="evidence" value="ECO:0007669"/>
    <property type="project" value="UniProtKB-SubCell"/>
</dbReference>
<feature type="transmembrane region" description="Helical" evidence="5">
    <location>
        <begin position="135"/>
        <end position="156"/>
    </location>
</feature>
<dbReference type="OrthoDB" id="9788219at2"/>
<accession>A0A0A1YRI8</accession>
<dbReference type="Pfam" id="PF04279">
    <property type="entry name" value="IspA"/>
    <property type="match status" value="1"/>
</dbReference>
<keyword evidence="5" id="KW-0997">Cell inner membrane</keyword>
<feature type="transmembrane region" description="Helical" evidence="5">
    <location>
        <begin position="35"/>
        <end position="54"/>
    </location>
</feature>
<feature type="transmembrane region" description="Helical" evidence="5">
    <location>
        <begin position="162"/>
        <end position="182"/>
    </location>
</feature>
<comment type="similarity">
    <text evidence="5">Belongs to the YciB family.</text>
</comment>
<keyword evidence="4 5" id="KW-0472">Membrane</keyword>
<keyword evidence="1 5" id="KW-1003">Cell membrane</keyword>
<reference evidence="6 7" key="1">
    <citation type="journal article" date="2013" name="Genome Announc.">
        <title>Draft Genome Sequence of Pseudomonas fluorescens LMG 5329, a White Line-Inducing Principle-Producing Bioindicator for the Mushroom Pathogen Pseudomonas tolaasii.</title>
        <authorList>
            <person name="Ghequire M.G."/>
            <person name="Rokni-Zadeh H."/>
            <person name="Zarrineh P."/>
            <person name="De Mot R."/>
        </authorList>
    </citation>
    <scope>NUCLEOTIDE SEQUENCE [LARGE SCALE GENOMIC DNA]</scope>
    <source>
        <strain evidence="6 7">LMG 5329</strain>
    </source>
</reference>
<keyword evidence="3 5" id="KW-1133">Transmembrane helix</keyword>
<dbReference type="NCBIfam" id="NF001327">
    <property type="entry name" value="PRK00259.1-5"/>
    <property type="match status" value="1"/>
</dbReference>
<gene>
    <name evidence="5" type="primary">yciB</name>
    <name evidence="6" type="ORF">K814_0132060</name>
</gene>
<evidence type="ECO:0000313" key="6">
    <source>
        <dbReference type="EMBL" id="KGE63878.1"/>
    </source>
</evidence>
<dbReference type="AlphaFoldDB" id="A0A0A1YRI8"/>
<comment type="function">
    <text evidence="5">Plays a role in cell envelope biogenesis, maintenance of cell envelope integrity and membrane homeostasis.</text>
</comment>
<protein>
    <recommendedName>
        <fullName evidence="5">Inner membrane-spanning protein YciB</fullName>
    </recommendedName>
</protein>
<feature type="transmembrane region" description="Helical" evidence="5">
    <location>
        <begin position="94"/>
        <end position="114"/>
    </location>
</feature>
<dbReference type="EMBL" id="ASGY01000253">
    <property type="protein sequence ID" value="KGE63878.1"/>
    <property type="molecule type" value="Genomic_DNA"/>
</dbReference>
<dbReference type="NCBIfam" id="TIGR00997">
    <property type="entry name" value="ispZ"/>
    <property type="match status" value="1"/>
</dbReference>
<evidence type="ECO:0000256" key="4">
    <source>
        <dbReference type="ARBA" id="ARBA00023136"/>
    </source>
</evidence>
<name>A0A0A1YRI8_PSEFL</name>